<dbReference type="OrthoDB" id="2148359at2"/>
<dbReference type="EMBL" id="NIBQ01000002">
    <property type="protein sequence ID" value="OUZ32962.1"/>
    <property type="molecule type" value="Genomic_DNA"/>
</dbReference>
<feature type="domain" description="WxL Interacting Protein peptidoglycan binding" evidence="3">
    <location>
        <begin position="45"/>
        <end position="162"/>
    </location>
</feature>
<evidence type="ECO:0000313" key="5">
    <source>
        <dbReference type="EMBL" id="OUZ32962.1"/>
    </source>
</evidence>
<feature type="signal peptide" evidence="2">
    <location>
        <begin position="1"/>
        <end position="27"/>
    </location>
</feature>
<evidence type="ECO:0000313" key="7">
    <source>
        <dbReference type="Proteomes" id="UP000196151"/>
    </source>
</evidence>
<dbReference type="InterPro" id="IPR010317">
    <property type="entry name" value="WxLIP_PGBD"/>
</dbReference>
<feature type="transmembrane region" description="Helical" evidence="1">
    <location>
        <begin position="324"/>
        <end position="346"/>
    </location>
</feature>
<gene>
    <name evidence="6" type="ORF">A5889_001407</name>
    <name evidence="5" type="ORF">A5889_001671</name>
</gene>
<reference evidence="5" key="1">
    <citation type="submission" date="2017-05" db="EMBL/GenBank/DDBJ databases">
        <title>The Genome Sequence of Enterococcus sp. 9D6_DIV0238.</title>
        <authorList>
            <consortium name="The Broad Institute Genomics Platform"/>
            <consortium name="The Broad Institute Genomic Center for Infectious Diseases"/>
            <person name="Earl A."/>
            <person name="Manson A."/>
            <person name="Schwartman J."/>
            <person name="Gilmore M."/>
            <person name="Abouelleil A."/>
            <person name="Cao P."/>
            <person name="Chapman S."/>
            <person name="Cusick C."/>
            <person name="Shea T."/>
            <person name="Young S."/>
            <person name="Neafsey D."/>
            <person name="Nusbaum C."/>
            <person name="Birren B."/>
        </authorList>
    </citation>
    <scope>NUCLEOTIDE SEQUENCE [LARGE SCALE GENOMIC DNA]</scope>
    <source>
        <strain evidence="5">9D6_DIV0238</strain>
    </source>
</reference>
<feature type="domain" description="WxL Interacting Protein host binding" evidence="4">
    <location>
        <begin position="173"/>
        <end position="308"/>
    </location>
</feature>
<sequence length="366" mass="40769">MKKKLITYLALLTYIVFGLGFSVNVFADENNKTADQQAADLGLGFTYKVVKPENQRTSVGYFDLRMSAGQKQTVEIELANGSDEEITIGVSLNGAKTNGNGVIEYGPSAIEKDKSLKYDFVDIVKGPKEVVIPPKTMVPLKLDITMPASDFNGFISGGIQLKQQVKEDKEAKKKTGITNEYAYLVGMLLSENDNVVEPNLELNKVYAGLANYRNAVFVNFSNVQPAYLENMTVDVQVMKKGSEEVLYDTKKAGMRMGPNNLIDFPVEMNGDRMEAGDYKAHILVTADDKKWEWTEDFTITDEEADKFNGQDVSLTQERGIDWKLIAMIVGGIIAVVVIIFIIVRSIQTKKMKNKKKKGNRKKTTAR</sequence>
<dbReference type="Proteomes" id="UP000196151">
    <property type="component" value="Chromosome"/>
</dbReference>
<accession>A0A200J6X1</accession>
<keyword evidence="2" id="KW-0732">Signal</keyword>
<protein>
    <submittedName>
        <fullName evidence="5">Uncharacterized protein</fullName>
    </submittedName>
</protein>
<dbReference type="Pfam" id="PF06030">
    <property type="entry name" value="WxLIP_PGBD"/>
    <property type="match status" value="1"/>
</dbReference>
<evidence type="ECO:0000256" key="1">
    <source>
        <dbReference type="SAM" id="Phobius"/>
    </source>
</evidence>
<evidence type="ECO:0000259" key="4">
    <source>
        <dbReference type="Pfam" id="PF11797"/>
    </source>
</evidence>
<evidence type="ECO:0000256" key="2">
    <source>
        <dbReference type="SAM" id="SignalP"/>
    </source>
</evidence>
<feature type="chain" id="PRO_5013392540" evidence="2">
    <location>
        <begin position="28"/>
        <end position="366"/>
    </location>
</feature>
<name>A0A200J6X1_9ENTE</name>
<dbReference type="RefSeq" id="WP_087640791.1">
    <property type="nucleotide sequence ID" value="NZ_CP147246.1"/>
</dbReference>
<organism evidence="5">
    <name type="scientific">Candidatus Enterococcus dunnyi</name>
    <dbReference type="NCBI Taxonomy" id="1834192"/>
    <lineage>
        <taxon>Bacteria</taxon>
        <taxon>Bacillati</taxon>
        <taxon>Bacillota</taxon>
        <taxon>Bacilli</taxon>
        <taxon>Lactobacillales</taxon>
        <taxon>Enterococcaceae</taxon>
        <taxon>Enterococcus</taxon>
    </lineage>
</organism>
<proteinExistence type="predicted"/>
<keyword evidence="1" id="KW-1133">Transmembrane helix</keyword>
<dbReference type="AlphaFoldDB" id="A0A200J6X1"/>
<dbReference type="Pfam" id="PF11797">
    <property type="entry name" value="WxLIP_HBD"/>
    <property type="match status" value="1"/>
</dbReference>
<keyword evidence="1" id="KW-0472">Membrane</keyword>
<evidence type="ECO:0000259" key="3">
    <source>
        <dbReference type="Pfam" id="PF06030"/>
    </source>
</evidence>
<reference evidence="6" key="3">
    <citation type="submission" date="2024-03" db="EMBL/GenBank/DDBJ databases">
        <title>The Genome Sequence of Enterococcus sp. DIV0238c.</title>
        <authorList>
            <consortium name="The Broad Institute Genomics Platform"/>
            <consortium name="The Broad Institute Microbial Omics Core"/>
            <consortium name="The Broad Institute Genomic Center for Infectious Diseases"/>
            <person name="Earl A."/>
            <person name="Manson A."/>
            <person name="Gilmore M."/>
            <person name="Schwartman J."/>
            <person name="Shea T."/>
            <person name="Abouelleil A."/>
            <person name="Cao P."/>
            <person name="Chapman S."/>
            <person name="Cusick C."/>
            <person name="Young S."/>
            <person name="Neafsey D."/>
            <person name="Nusbaum C."/>
            <person name="Birren B."/>
        </authorList>
    </citation>
    <scope>NUCLEOTIDE SEQUENCE</scope>
    <source>
        <strain evidence="6">9D6_DIV0238</strain>
    </source>
</reference>
<keyword evidence="1" id="KW-0812">Transmembrane</keyword>
<keyword evidence="7" id="KW-1185">Reference proteome</keyword>
<dbReference type="EMBL" id="CP147246">
    <property type="protein sequence ID" value="WYJ93905.1"/>
    <property type="molecule type" value="Genomic_DNA"/>
</dbReference>
<evidence type="ECO:0000313" key="6">
    <source>
        <dbReference type="EMBL" id="WYJ93905.1"/>
    </source>
</evidence>
<reference evidence="6" key="2">
    <citation type="submission" date="2017-05" db="EMBL/GenBank/DDBJ databases">
        <authorList>
            <consortium name="The Broad Institute Genomics Platform"/>
            <consortium name="The Broad Institute Genomic Center for Infectious Diseases"/>
            <person name="Earl A."/>
            <person name="Manson A."/>
            <person name="Schwartman J."/>
            <person name="Gilmore M."/>
            <person name="Abouelleil A."/>
            <person name="Cao P."/>
            <person name="Chapman S."/>
            <person name="Cusick C."/>
            <person name="Shea T."/>
            <person name="Young S."/>
            <person name="Neafsey D."/>
            <person name="Nusbaum C."/>
            <person name="Birren B."/>
        </authorList>
    </citation>
    <scope>NUCLEOTIDE SEQUENCE</scope>
    <source>
        <strain evidence="6">9D6_DIV0238</strain>
    </source>
</reference>
<dbReference type="InterPro" id="IPR021759">
    <property type="entry name" value="WxLIP_HBD"/>
</dbReference>